<evidence type="ECO:0000256" key="1">
    <source>
        <dbReference type="SAM" id="Coils"/>
    </source>
</evidence>
<gene>
    <name evidence="3" type="ORF">AV274_4788</name>
</gene>
<dbReference type="GO" id="GO:0000776">
    <property type="term" value="C:kinetochore"/>
    <property type="evidence" value="ECO:0007669"/>
    <property type="project" value="TreeGrafter"/>
</dbReference>
<feature type="domain" description="G-patch" evidence="2">
    <location>
        <begin position="55"/>
        <end position="101"/>
    </location>
</feature>
<proteinExistence type="predicted"/>
<dbReference type="EMBL" id="LXWW01000374">
    <property type="protein sequence ID" value="OAO13521.1"/>
    <property type="molecule type" value="Genomic_DNA"/>
</dbReference>
<protein>
    <submittedName>
        <fullName evidence="3">G patch domain-containing protein</fullName>
    </submittedName>
</protein>
<dbReference type="SMART" id="SM01173">
    <property type="entry name" value="DUF4187"/>
    <property type="match status" value="1"/>
</dbReference>
<sequence>MDEYDPMDAFMASNELQKAMDDEKWKEHTGGEMDTDVVSHPTQQLLRGLQKPMEKSSFGMRMLEKMGFKHGEGLGKDGTGIKEPIQVKLKYDKLGIGSEEAEQKKREETEYQRNLKALRQELYYNMKVQVYKDHVKEKANIRNVRKDLRQAQDAIEMLDEENGRPRNKLLLGDDEDCDVDVLTAHLGRMIEYLRTTYHYCIYCGCAYNDDDDMNANCPGWGRDVH</sequence>
<evidence type="ECO:0000259" key="2">
    <source>
        <dbReference type="PROSITE" id="PS50174"/>
    </source>
</evidence>
<dbReference type="InterPro" id="IPR025239">
    <property type="entry name" value="DUF4187"/>
</dbReference>
<dbReference type="GO" id="GO:0003676">
    <property type="term" value="F:nucleic acid binding"/>
    <property type="evidence" value="ECO:0007669"/>
    <property type="project" value="InterPro"/>
</dbReference>
<dbReference type="InterPro" id="IPR000467">
    <property type="entry name" value="G_patch_dom"/>
</dbReference>
<dbReference type="PANTHER" id="PTHR21032:SF0">
    <property type="entry name" value="G PATCH DOMAIN-CONTAINING PROTEIN 11"/>
    <property type="match status" value="1"/>
</dbReference>
<feature type="coiled-coil region" evidence="1">
    <location>
        <begin position="101"/>
        <end position="161"/>
    </location>
</feature>
<dbReference type="SMART" id="SM00443">
    <property type="entry name" value="G_patch"/>
    <property type="match status" value="1"/>
</dbReference>
<dbReference type="Pfam" id="PF01585">
    <property type="entry name" value="G-patch"/>
    <property type="match status" value="1"/>
</dbReference>
<dbReference type="PROSITE" id="PS50174">
    <property type="entry name" value="G_PATCH"/>
    <property type="match status" value="1"/>
</dbReference>
<dbReference type="OrthoDB" id="4822at2759"/>
<evidence type="ECO:0000313" key="4">
    <source>
        <dbReference type="Proteomes" id="UP000078348"/>
    </source>
</evidence>
<dbReference type="InterPro" id="IPR039249">
    <property type="entry name" value="GPATCH11"/>
</dbReference>
<keyword evidence="4" id="KW-1185">Reference proteome</keyword>
<comment type="caution">
    <text evidence="3">The sequence shown here is derived from an EMBL/GenBank/DDBJ whole genome shotgun (WGS) entry which is preliminary data.</text>
</comment>
<evidence type="ECO:0000313" key="3">
    <source>
        <dbReference type="EMBL" id="OAO13521.1"/>
    </source>
</evidence>
<keyword evidence="1" id="KW-0175">Coiled coil</keyword>
<dbReference type="Proteomes" id="UP000078348">
    <property type="component" value="Unassembled WGS sequence"/>
</dbReference>
<dbReference type="PANTHER" id="PTHR21032">
    <property type="entry name" value="G PATCH DOMAIN-CONTAINING PROTEIN 11"/>
    <property type="match status" value="1"/>
</dbReference>
<reference evidence="3 4" key="1">
    <citation type="submission" date="2016-05" db="EMBL/GenBank/DDBJ databases">
        <title>Nuclear genome of Blastocystis sp. subtype 1 NandII.</title>
        <authorList>
            <person name="Gentekaki E."/>
            <person name="Curtis B."/>
            <person name="Stairs C."/>
            <person name="Eme L."/>
            <person name="Herman E."/>
            <person name="Klimes V."/>
            <person name="Arias M.C."/>
            <person name="Elias M."/>
            <person name="Hilliou F."/>
            <person name="Klute M."/>
            <person name="Malik S.-B."/>
            <person name="Pightling A."/>
            <person name="Rachubinski R."/>
            <person name="Salas D."/>
            <person name="Schlacht A."/>
            <person name="Suga H."/>
            <person name="Archibald J."/>
            <person name="Ball S.G."/>
            <person name="Clark G."/>
            <person name="Dacks J."/>
            <person name="Van Der Giezen M."/>
            <person name="Tsaousis A."/>
            <person name="Roger A."/>
        </authorList>
    </citation>
    <scope>NUCLEOTIDE SEQUENCE [LARGE SCALE GENOMIC DNA]</scope>
    <source>
        <strain evidence="4">ATCC 50177 / NandII</strain>
    </source>
</reference>
<name>A0A196SB19_BLAHN</name>
<accession>A0A196SB19</accession>
<dbReference type="AlphaFoldDB" id="A0A196SB19"/>
<dbReference type="Pfam" id="PF13821">
    <property type="entry name" value="DUF4187"/>
    <property type="match status" value="1"/>
</dbReference>
<organism evidence="3 4">
    <name type="scientific">Blastocystis sp. subtype 1 (strain ATCC 50177 / NandII)</name>
    <dbReference type="NCBI Taxonomy" id="478820"/>
    <lineage>
        <taxon>Eukaryota</taxon>
        <taxon>Sar</taxon>
        <taxon>Stramenopiles</taxon>
        <taxon>Bigyra</taxon>
        <taxon>Opalozoa</taxon>
        <taxon>Opalinata</taxon>
        <taxon>Blastocystidae</taxon>
        <taxon>Blastocystis</taxon>
    </lineage>
</organism>